<accession>A0AAC8QFD1</accession>
<evidence type="ECO:0000313" key="1">
    <source>
        <dbReference type="EMBL" id="AKJ06430.1"/>
    </source>
</evidence>
<name>A0AAC8QFD1_9BACT</name>
<organism evidence="1 2">
    <name type="scientific">Archangium gephyra</name>
    <dbReference type="NCBI Taxonomy" id="48"/>
    <lineage>
        <taxon>Bacteria</taxon>
        <taxon>Pseudomonadati</taxon>
        <taxon>Myxococcota</taxon>
        <taxon>Myxococcia</taxon>
        <taxon>Myxococcales</taxon>
        <taxon>Cystobacterineae</taxon>
        <taxon>Archangiaceae</taxon>
        <taxon>Archangium</taxon>
    </lineage>
</organism>
<dbReference type="AlphaFoldDB" id="A0AAC8QFD1"/>
<dbReference type="KEGG" id="age:AA314_08056"/>
<evidence type="ECO:0000313" key="2">
    <source>
        <dbReference type="Proteomes" id="UP000035579"/>
    </source>
</evidence>
<dbReference type="EMBL" id="CP011509">
    <property type="protein sequence ID" value="AKJ06430.1"/>
    <property type="molecule type" value="Genomic_DNA"/>
</dbReference>
<gene>
    <name evidence="1" type="ORF">AA314_08056</name>
</gene>
<sequence>MLDRVTEAQKRLDNLLALAESGKSFSPAELLAVQAHVYRASQELELAGKVVEKATGGVKQVLQTQV</sequence>
<dbReference type="Proteomes" id="UP000035579">
    <property type="component" value="Chromosome"/>
</dbReference>
<proteinExistence type="predicted"/>
<reference evidence="1 2" key="1">
    <citation type="submission" date="2015-05" db="EMBL/GenBank/DDBJ databases">
        <title>Genome assembly of Archangium gephyra DSM 2261.</title>
        <authorList>
            <person name="Sharma G."/>
            <person name="Subramanian S."/>
        </authorList>
    </citation>
    <scope>NUCLEOTIDE SEQUENCE [LARGE SCALE GENOMIC DNA]</scope>
    <source>
        <strain evidence="1 2">DSM 2261</strain>
    </source>
</reference>
<protein>
    <submittedName>
        <fullName evidence="1">Type III secretion apparatus protein, YscI/HrpB family</fullName>
    </submittedName>
</protein>